<feature type="region of interest" description="Disordered" evidence="1">
    <location>
        <begin position="56"/>
        <end position="86"/>
    </location>
</feature>
<comment type="caution">
    <text evidence="2">The sequence shown here is derived from an EMBL/GenBank/DDBJ whole genome shotgun (WGS) entry which is preliminary data.</text>
</comment>
<reference evidence="2 3" key="1">
    <citation type="journal article" date="2019" name="Commun. Biol.">
        <title>The bagworm genome reveals a unique fibroin gene that provides high tensile strength.</title>
        <authorList>
            <person name="Kono N."/>
            <person name="Nakamura H."/>
            <person name="Ohtoshi R."/>
            <person name="Tomita M."/>
            <person name="Numata K."/>
            <person name="Arakawa K."/>
        </authorList>
    </citation>
    <scope>NUCLEOTIDE SEQUENCE [LARGE SCALE GENOMIC DNA]</scope>
</reference>
<proteinExistence type="predicted"/>
<gene>
    <name evidence="2" type="ORF">EVAR_20842_1</name>
</gene>
<keyword evidence="3" id="KW-1185">Reference proteome</keyword>
<accession>A0A4C1UDR5</accession>
<dbReference type="AlphaFoldDB" id="A0A4C1UDR5"/>
<evidence type="ECO:0000313" key="3">
    <source>
        <dbReference type="Proteomes" id="UP000299102"/>
    </source>
</evidence>
<evidence type="ECO:0000313" key="2">
    <source>
        <dbReference type="EMBL" id="GBP24518.1"/>
    </source>
</evidence>
<feature type="compositionally biased region" description="Polar residues" evidence="1">
    <location>
        <begin position="74"/>
        <end position="86"/>
    </location>
</feature>
<name>A0A4C1UDR5_EUMVA</name>
<protein>
    <submittedName>
        <fullName evidence="2">Uncharacterized protein</fullName>
    </submittedName>
</protein>
<dbReference type="EMBL" id="BGZK01000162">
    <property type="protein sequence ID" value="GBP24518.1"/>
    <property type="molecule type" value="Genomic_DNA"/>
</dbReference>
<evidence type="ECO:0000256" key="1">
    <source>
        <dbReference type="SAM" id="MobiDB-lite"/>
    </source>
</evidence>
<sequence length="114" mass="12879">MDVITITISILCRYESWAALGSACVAGGAPQLMSGHYGRALAFLGRGRRPRRRQLIGTPPLQRSPAMTKRCRQRTNYDPTPTRAFNTEQSLPRSYKSFWALISHVEFLPRRGTQ</sequence>
<dbReference type="Proteomes" id="UP000299102">
    <property type="component" value="Unassembled WGS sequence"/>
</dbReference>
<organism evidence="2 3">
    <name type="scientific">Eumeta variegata</name>
    <name type="common">Bagworm moth</name>
    <name type="synonym">Eumeta japonica</name>
    <dbReference type="NCBI Taxonomy" id="151549"/>
    <lineage>
        <taxon>Eukaryota</taxon>
        <taxon>Metazoa</taxon>
        <taxon>Ecdysozoa</taxon>
        <taxon>Arthropoda</taxon>
        <taxon>Hexapoda</taxon>
        <taxon>Insecta</taxon>
        <taxon>Pterygota</taxon>
        <taxon>Neoptera</taxon>
        <taxon>Endopterygota</taxon>
        <taxon>Lepidoptera</taxon>
        <taxon>Glossata</taxon>
        <taxon>Ditrysia</taxon>
        <taxon>Tineoidea</taxon>
        <taxon>Psychidae</taxon>
        <taxon>Oiketicinae</taxon>
        <taxon>Eumeta</taxon>
    </lineage>
</organism>